<dbReference type="EMBL" id="MU802029">
    <property type="protein sequence ID" value="KAJ3983247.1"/>
    <property type="molecule type" value="Genomic_DNA"/>
</dbReference>
<keyword evidence="6" id="KW-0460">Magnesium</keyword>
<evidence type="ECO:0000256" key="3">
    <source>
        <dbReference type="ARBA" id="ARBA00022723"/>
    </source>
</evidence>
<dbReference type="GO" id="GO:0004519">
    <property type="term" value="F:endonuclease activity"/>
    <property type="evidence" value="ECO:0007669"/>
    <property type="project" value="UniProtKB-KW"/>
</dbReference>
<keyword evidence="9" id="KW-0239">DNA-directed DNA polymerase</keyword>
<evidence type="ECO:0000256" key="2">
    <source>
        <dbReference type="ARBA" id="ARBA00022722"/>
    </source>
</evidence>
<keyword evidence="1" id="KW-0548">Nucleotidyltransferase</keyword>
<sequence>LGHANYQAIVDMARKGMTKGMPIDLSPIPPECQSCIFGKQTKSPVPKKREEGHKATKRLEKVWVDLSGPQDVRSRTGNYYIMNIVDDYTSKPWSIPLPSKDNAFEELQAWERAR</sequence>
<name>A0A9W8NXH8_9AGAR</name>
<dbReference type="GO" id="GO:0015074">
    <property type="term" value="P:DNA integration"/>
    <property type="evidence" value="ECO:0007669"/>
    <property type="project" value="UniProtKB-KW"/>
</dbReference>
<feature type="non-terminal residue" evidence="11">
    <location>
        <position position="1"/>
    </location>
</feature>
<accession>A0AA38UT49</accession>
<proteinExistence type="predicted"/>
<dbReference type="GO" id="GO:0006310">
    <property type="term" value="P:DNA recombination"/>
    <property type="evidence" value="ECO:0007669"/>
    <property type="project" value="UniProtKB-KW"/>
</dbReference>
<dbReference type="SUPFAM" id="SSF53098">
    <property type="entry name" value="Ribonuclease H-like"/>
    <property type="match status" value="1"/>
</dbReference>
<evidence type="ECO:0000313" key="12">
    <source>
        <dbReference type="EMBL" id="KAJ3983247.1"/>
    </source>
</evidence>
<comment type="caution">
    <text evidence="11">The sequence shown here is derived from an EMBL/GenBank/DDBJ whole genome shotgun (WGS) entry which is preliminary data.</text>
</comment>
<evidence type="ECO:0000256" key="5">
    <source>
        <dbReference type="ARBA" id="ARBA00022801"/>
    </source>
</evidence>
<dbReference type="InterPro" id="IPR036397">
    <property type="entry name" value="RNaseH_sf"/>
</dbReference>
<keyword evidence="2" id="KW-0540">Nuclease</keyword>
<evidence type="ECO:0000256" key="8">
    <source>
        <dbReference type="ARBA" id="ARBA00022918"/>
    </source>
</evidence>
<dbReference type="GO" id="GO:0003676">
    <property type="term" value="F:nucleic acid binding"/>
    <property type="evidence" value="ECO:0007669"/>
    <property type="project" value="InterPro"/>
</dbReference>
<dbReference type="EMBL" id="JANVFU010000009">
    <property type="protein sequence ID" value="KAJ3742808.1"/>
    <property type="molecule type" value="Genomic_DNA"/>
</dbReference>
<evidence type="ECO:0000256" key="9">
    <source>
        <dbReference type="ARBA" id="ARBA00022932"/>
    </source>
</evidence>
<evidence type="ECO:0008006" key="14">
    <source>
        <dbReference type="Google" id="ProtNLM"/>
    </source>
</evidence>
<evidence type="ECO:0000256" key="1">
    <source>
        <dbReference type="ARBA" id="ARBA00022695"/>
    </source>
</evidence>
<keyword evidence="8" id="KW-0695">RNA-directed DNA polymerase</keyword>
<dbReference type="InterPro" id="IPR012337">
    <property type="entry name" value="RNaseH-like_sf"/>
</dbReference>
<keyword evidence="7" id="KW-0229">DNA integration</keyword>
<feature type="non-terminal residue" evidence="11">
    <location>
        <position position="114"/>
    </location>
</feature>
<organism evidence="11 13">
    <name type="scientific">Lentinula detonsa</name>
    <dbReference type="NCBI Taxonomy" id="2804962"/>
    <lineage>
        <taxon>Eukaryota</taxon>
        <taxon>Fungi</taxon>
        <taxon>Dikarya</taxon>
        <taxon>Basidiomycota</taxon>
        <taxon>Agaricomycotina</taxon>
        <taxon>Agaricomycetes</taxon>
        <taxon>Agaricomycetidae</taxon>
        <taxon>Agaricales</taxon>
        <taxon>Marasmiineae</taxon>
        <taxon>Omphalotaceae</taxon>
        <taxon>Lentinula</taxon>
    </lineage>
</organism>
<evidence type="ECO:0000256" key="6">
    <source>
        <dbReference type="ARBA" id="ARBA00022842"/>
    </source>
</evidence>
<keyword evidence="9" id="KW-0808">Transferase</keyword>
<dbReference type="PANTHER" id="PTHR42648">
    <property type="entry name" value="TRANSPOSASE, PUTATIVE-RELATED"/>
    <property type="match status" value="1"/>
</dbReference>
<evidence type="ECO:0000313" key="11">
    <source>
        <dbReference type="EMBL" id="KAJ3742808.1"/>
    </source>
</evidence>
<evidence type="ECO:0000256" key="10">
    <source>
        <dbReference type="ARBA" id="ARBA00023172"/>
    </source>
</evidence>
<dbReference type="GO" id="GO:0046872">
    <property type="term" value="F:metal ion binding"/>
    <property type="evidence" value="ECO:0007669"/>
    <property type="project" value="UniProtKB-KW"/>
</dbReference>
<dbReference type="PANTHER" id="PTHR42648:SF11">
    <property type="entry name" value="TRANSPOSON TY4-P GAG-POL POLYPROTEIN"/>
    <property type="match status" value="1"/>
</dbReference>
<dbReference type="Gene3D" id="3.30.420.10">
    <property type="entry name" value="Ribonuclease H-like superfamily/Ribonuclease H"/>
    <property type="match status" value="1"/>
</dbReference>
<evidence type="ECO:0000313" key="13">
    <source>
        <dbReference type="Proteomes" id="UP001142393"/>
    </source>
</evidence>
<dbReference type="GO" id="GO:0003887">
    <property type="term" value="F:DNA-directed DNA polymerase activity"/>
    <property type="evidence" value="ECO:0007669"/>
    <property type="project" value="UniProtKB-KW"/>
</dbReference>
<dbReference type="AlphaFoldDB" id="A0A9W8NXH8"/>
<keyword evidence="10" id="KW-0233">DNA recombination</keyword>
<protein>
    <recommendedName>
        <fullName evidence="14">Integrase catalytic domain-containing protein</fullName>
    </recommendedName>
</protein>
<dbReference type="Proteomes" id="UP001142393">
    <property type="component" value="Unassembled WGS sequence"/>
</dbReference>
<reference evidence="11" key="2">
    <citation type="submission" date="2022-08" db="EMBL/GenBank/DDBJ databases">
        <authorList>
            <consortium name="DOE Joint Genome Institute"/>
            <person name="Min B."/>
            <person name="Sierra-Patev S."/>
            <person name="Naranjo-Ortiz M."/>
            <person name="Looney B."/>
            <person name="Konkel Z."/>
            <person name="Slot J.C."/>
            <person name="Sakamoto Y."/>
            <person name="Steenwyk J.L."/>
            <person name="Rokas A."/>
            <person name="Carro J."/>
            <person name="Camarero S."/>
            <person name="Ferreira P."/>
            <person name="Molpeceres G."/>
            <person name="Ruiz-duenas F.J."/>
            <person name="Serrano A."/>
            <person name="Henrissat B."/>
            <person name="Drula E."/>
            <person name="Hughes K.W."/>
            <person name="Mata J.L."/>
            <person name="Ishikawa N.K."/>
            <person name="Vargas-Isla R."/>
            <person name="Ushijima S."/>
            <person name="Smith C.A."/>
            <person name="Ahrendt S."/>
            <person name="Andreopoulos W."/>
            <person name="He G."/>
            <person name="LaButti K."/>
            <person name="Lipzen A."/>
            <person name="Ng V."/>
            <person name="Riley R."/>
            <person name="Sandor L."/>
            <person name="Barry K."/>
            <person name="Martinez A.T."/>
            <person name="Xiao Y."/>
            <person name="Gibbons J.G."/>
            <person name="Terashima K."/>
            <person name="Hibbett D.S."/>
            <person name="Grigoriev I.V."/>
        </authorList>
    </citation>
    <scope>NUCLEOTIDE SEQUENCE</scope>
    <source>
        <strain evidence="11">TFB7810</strain>
    </source>
</reference>
<reference evidence="12" key="1">
    <citation type="submission" date="2022-08" db="EMBL/GenBank/DDBJ databases">
        <authorList>
            <consortium name="DOE Joint Genome Institute"/>
            <person name="Min B."/>
            <person name="Riley R."/>
            <person name="Sierra-Patev S."/>
            <person name="Naranjo-Ortiz M."/>
            <person name="Looney B."/>
            <person name="Konkel Z."/>
            <person name="Slot J.C."/>
            <person name="Sakamoto Y."/>
            <person name="Steenwyk J.L."/>
            <person name="Rokas A."/>
            <person name="Carro J."/>
            <person name="Camarero S."/>
            <person name="Ferreira P."/>
            <person name="Molpeceres G."/>
            <person name="Ruiz-Duenas F.J."/>
            <person name="Serrano A."/>
            <person name="Henrissat B."/>
            <person name="Drula E."/>
            <person name="Hughes K.W."/>
            <person name="Mata J.L."/>
            <person name="Ishikawa N.K."/>
            <person name="Vargas-Isla R."/>
            <person name="Ushijima S."/>
            <person name="Smith C.A."/>
            <person name="Ahrendt S."/>
            <person name="Andreopoulos W."/>
            <person name="He G."/>
            <person name="Labutti K."/>
            <person name="Lipzen A."/>
            <person name="Ng V."/>
            <person name="Sandor L."/>
            <person name="Barry K."/>
            <person name="Martinez A.T."/>
            <person name="Xiao Y."/>
            <person name="Gibbons J.G."/>
            <person name="Terashima K."/>
            <person name="Hibbett D.S."/>
            <person name="Grigoriev I.V."/>
        </authorList>
    </citation>
    <scope>NUCLEOTIDE SEQUENCE</scope>
    <source>
        <strain evidence="12">TFB7829</strain>
    </source>
</reference>
<keyword evidence="5" id="KW-0378">Hydrolase</keyword>
<keyword evidence="3" id="KW-0479">Metal-binding</keyword>
<keyword evidence="4" id="KW-0255">Endonuclease</keyword>
<dbReference type="GO" id="GO:0016787">
    <property type="term" value="F:hydrolase activity"/>
    <property type="evidence" value="ECO:0007669"/>
    <property type="project" value="UniProtKB-KW"/>
</dbReference>
<gene>
    <name evidence="11" type="ORF">DFH05DRAFT_1367734</name>
    <name evidence="12" type="ORF">F5890DRAFT_1395134</name>
</gene>
<evidence type="ECO:0000256" key="7">
    <source>
        <dbReference type="ARBA" id="ARBA00022908"/>
    </source>
</evidence>
<keyword evidence="13" id="KW-1185">Reference proteome</keyword>
<evidence type="ECO:0000256" key="4">
    <source>
        <dbReference type="ARBA" id="ARBA00022759"/>
    </source>
</evidence>
<dbReference type="Proteomes" id="UP001163850">
    <property type="component" value="Unassembled WGS sequence"/>
</dbReference>
<dbReference type="InterPro" id="IPR039537">
    <property type="entry name" value="Retrotran_Ty1/copia-like"/>
</dbReference>
<dbReference type="GO" id="GO:0003964">
    <property type="term" value="F:RNA-directed DNA polymerase activity"/>
    <property type="evidence" value="ECO:0007669"/>
    <property type="project" value="UniProtKB-KW"/>
</dbReference>
<accession>A0A9W8NXH8</accession>
<reference evidence="11 13" key="3">
    <citation type="journal article" date="2023" name="Proc. Natl. Acad. Sci. U.S.A.">
        <title>A global phylogenomic analysis of the shiitake genus Lentinula.</title>
        <authorList>
            <person name="Sierra-Patev S."/>
            <person name="Min B."/>
            <person name="Naranjo-Ortiz M."/>
            <person name="Looney B."/>
            <person name="Konkel Z."/>
            <person name="Slot J.C."/>
            <person name="Sakamoto Y."/>
            <person name="Steenwyk J.L."/>
            <person name="Rokas A."/>
            <person name="Carro J."/>
            <person name="Camarero S."/>
            <person name="Ferreira P."/>
            <person name="Molpeceres G."/>
            <person name="Ruiz-Duenas F.J."/>
            <person name="Serrano A."/>
            <person name="Henrissat B."/>
            <person name="Drula E."/>
            <person name="Hughes K.W."/>
            <person name="Mata J.L."/>
            <person name="Ishikawa N.K."/>
            <person name="Vargas-Isla R."/>
            <person name="Ushijima S."/>
            <person name="Smith C.A."/>
            <person name="Donoghue J."/>
            <person name="Ahrendt S."/>
            <person name="Andreopoulos W."/>
            <person name="He G."/>
            <person name="LaButti K."/>
            <person name="Lipzen A."/>
            <person name="Ng V."/>
            <person name="Riley R."/>
            <person name="Sandor L."/>
            <person name="Barry K."/>
            <person name="Martinez A.T."/>
            <person name="Xiao Y."/>
            <person name="Gibbons J.G."/>
            <person name="Terashima K."/>
            <person name="Grigoriev I.V."/>
            <person name="Hibbett D."/>
        </authorList>
    </citation>
    <scope>NUCLEOTIDE SEQUENCE [LARGE SCALE GENOMIC DNA]</scope>
    <source>
        <strain evidence="11 13">TFB7810</strain>
    </source>
</reference>